<evidence type="ECO:0000256" key="1">
    <source>
        <dbReference type="SAM" id="MobiDB-lite"/>
    </source>
</evidence>
<dbReference type="EMBL" id="KN837155">
    <property type="protein sequence ID" value="KIJ39079.1"/>
    <property type="molecule type" value="Genomic_DNA"/>
</dbReference>
<evidence type="ECO:0000313" key="3">
    <source>
        <dbReference type="Proteomes" id="UP000054279"/>
    </source>
</evidence>
<evidence type="ECO:0000313" key="2">
    <source>
        <dbReference type="EMBL" id="KIJ39079.1"/>
    </source>
</evidence>
<name>A0A0C9UW32_SPHS4</name>
<sequence>MPPYMPYHPPPPPQSHLPPPPPPPPPAAAGMVGGAPVPMPVTMLGFVLDPTRWFLLGQMDSRGWAAYPSLLPPHRPLGPSFPSTAIPVAGSSQPSTPTLAAPQIPIPIPAPPISEASIQLVRDVMSLSSILEMDVERDKVRLRDGKWVNFMLPGTVESDVPDSVPQHQLPPPPLPPHSYPGQYGGPPGYGGEFYPPPQQGPGMHMGGMGPPPGMESIIICRRLRLHIIYMGDRHQHRRDMRGMSLCRWG</sequence>
<dbReference type="OrthoDB" id="340227at2759"/>
<gene>
    <name evidence="2" type="ORF">M422DRAFT_781191</name>
</gene>
<feature type="region of interest" description="Disordered" evidence="1">
    <location>
        <begin position="1"/>
        <end position="29"/>
    </location>
</feature>
<protein>
    <submittedName>
        <fullName evidence="2">Uncharacterized protein</fullName>
    </submittedName>
</protein>
<proteinExistence type="predicted"/>
<dbReference type="AlphaFoldDB" id="A0A0C9UW32"/>
<dbReference type="HOGENOM" id="CLU_1116357_0_0_1"/>
<reference evidence="2 3" key="1">
    <citation type="submission" date="2014-06" db="EMBL/GenBank/DDBJ databases">
        <title>Evolutionary Origins and Diversification of the Mycorrhizal Mutualists.</title>
        <authorList>
            <consortium name="DOE Joint Genome Institute"/>
            <consortium name="Mycorrhizal Genomics Consortium"/>
            <person name="Kohler A."/>
            <person name="Kuo A."/>
            <person name="Nagy L.G."/>
            <person name="Floudas D."/>
            <person name="Copeland A."/>
            <person name="Barry K.W."/>
            <person name="Cichocki N."/>
            <person name="Veneault-Fourrey C."/>
            <person name="LaButti K."/>
            <person name="Lindquist E.A."/>
            <person name="Lipzen A."/>
            <person name="Lundell T."/>
            <person name="Morin E."/>
            <person name="Murat C."/>
            <person name="Riley R."/>
            <person name="Ohm R."/>
            <person name="Sun H."/>
            <person name="Tunlid A."/>
            <person name="Henrissat B."/>
            <person name="Grigoriev I.V."/>
            <person name="Hibbett D.S."/>
            <person name="Martin F."/>
        </authorList>
    </citation>
    <scope>NUCLEOTIDE SEQUENCE [LARGE SCALE GENOMIC DNA]</scope>
    <source>
        <strain evidence="2 3">SS14</strain>
    </source>
</reference>
<organism evidence="2 3">
    <name type="scientific">Sphaerobolus stellatus (strain SS14)</name>
    <dbReference type="NCBI Taxonomy" id="990650"/>
    <lineage>
        <taxon>Eukaryota</taxon>
        <taxon>Fungi</taxon>
        <taxon>Dikarya</taxon>
        <taxon>Basidiomycota</taxon>
        <taxon>Agaricomycotina</taxon>
        <taxon>Agaricomycetes</taxon>
        <taxon>Phallomycetidae</taxon>
        <taxon>Geastrales</taxon>
        <taxon>Sphaerobolaceae</taxon>
        <taxon>Sphaerobolus</taxon>
    </lineage>
</organism>
<feature type="compositionally biased region" description="Pro residues" evidence="1">
    <location>
        <begin position="1"/>
        <end position="27"/>
    </location>
</feature>
<dbReference type="Proteomes" id="UP000054279">
    <property type="component" value="Unassembled WGS sequence"/>
</dbReference>
<accession>A0A0C9UW32</accession>
<feature type="region of interest" description="Disordered" evidence="1">
    <location>
        <begin position="185"/>
        <end position="205"/>
    </location>
</feature>
<keyword evidence="3" id="KW-1185">Reference proteome</keyword>